<evidence type="ECO:0008006" key="6">
    <source>
        <dbReference type="Google" id="ProtNLM"/>
    </source>
</evidence>
<evidence type="ECO:0000256" key="2">
    <source>
        <dbReference type="SAM" id="MobiDB-lite"/>
    </source>
</evidence>
<feature type="signal peptide" evidence="3">
    <location>
        <begin position="1"/>
        <end position="26"/>
    </location>
</feature>
<gene>
    <name evidence="4" type="ORF">HPA02_18800</name>
</gene>
<sequence>MPITRKLLMPALLTLAIAPLSLTALADGQRGGHPGGHHDAGPHHEALLERLDLDAETRAAIDEARRAHQAALRELHAEHRAELEALLSDEQRQALAEARQEQREQRRAAMQARLDALIDGWELSEEQREALTATRATIAGDLAELREREFGDRETRRDALRELRASHHAALAEILDEAQLAELQEAMRPERGERHGKDRGHRHHDA</sequence>
<reference evidence="4 5" key="1">
    <citation type="submission" date="2019-07" db="EMBL/GenBank/DDBJ databases">
        <title>Whole genome shotgun sequence of Halomonas pacifica NBRC 102220.</title>
        <authorList>
            <person name="Hosoyama A."/>
            <person name="Uohara A."/>
            <person name="Ohji S."/>
            <person name="Ichikawa N."/>
        </authorList>
    </citation>
    <scope>NUCLEOTIDE SEQUENCE [LARGE SCALE GENOMIC DNA]</scope>
    <source>
        <strain evidence="4 5">NBRC 102220</strain>
    </source>
</reference>
<dbReference type="AlphaFoldDB" id="A0A510XA74"/>
<dbReference type="RefSeq" id="WP_146802937.1">
    <property type="nucleotide sequence ID" value="NZ_BJUK01000018.1"/>
</dbReference>
<feature type="compositionally biased region" description="Basic residues" evidence="2">
    <location>
        <begin position="197"/>
        <end position="206"/>
    </location>
</feature>
<feature type="compositionally biased region" description="Basic and acidic residues" evidence="2">
    <location>
        <begin position="187"/>
        <end position="196"/>
    </location>
</feature>
<proteinExistence type="predicted"/>
<evidence type="ECO:0000313" key="4">
    <source>
        <dbReference type="EMBL" id="GEK47597.1"/>
    </source>
</evidence>
<comment type="caution">
    <text evidence="4">The sequence shown here is derived from an EMBL/GenBank/DDBJ whole genome shotgun (WGS) entry which is preliminary data.</text>
</comment>
<feature type="region of interest" description="Disordered" evidence="2">
    <location>
        <begin position="187"/>
        <end position="206"/>
    </location>
</feature>
<name>A0A510XA74_9GAMM</name>
<organism evidence="4 5">
    <name type="scientific">Bisbaumannia pacifica</name>
    <dbReference type="NCBI Taxonomy" id="77098"/>
    <lineage>
        <taxon>Bacteria</taxon>
        <taxon>Pseudomonadati</taxon>
        <taxon>Pseudomonadota</taxon>
        <taxon>Gammaproteobacteria</taxon>
        <taxon>Oceanospirillales</taxon>
        <taxon>Halomonadaceae</taxon>
        <taxon>Bisbaumannia</taxon>
    </lineage>
</organism>
<protein>
    <recommendedName>
        <fullName evidence="6">Zinc resistance-associated protein</fullName>
    </recommendedName>
</protein>
<dbReference type="EMBL" id="BJUK01000018">
    <property type="protein sequence ID" value="GEK47597.1"/>
    <property type="molecule type" value="Genomic_DNA"/>
</dbReference>
<feature type="chain" id="PRO_5021956453" description="Zinc resistance-associated protein" evidence="3">
    <location>
        <begin position="27"/>
        <end position="206"/>
    </location>
</feature>
<feature type="coiled-coil region" evidence="1">
    <location>
        <begin position="88"/>
        <end position="115"/>
    </location>
</feature>
<keyword evidence="5" id="KW-1185">Reference proteome</keyword>
<keyword evidence="1" id="KW-0175">Coiled coil</keyword>
<evidence type="ECO:0000256" key="1">
    <source>
        <dbReference type="SAM" id="Coils"/>
    </source>
</evidence>
<evidence type="ECO:0000256" key="3">
    <source>
        <dbReference type="SAM" id="SignalP"/>
    </source>
</evidence>
<dbReference type="OrthoDB" id="6169202at2"/>
<accession>A0A510XA74</accession>
<evidence type="ECO:0000313" key="5">
    <source>
        <dbReference type="Proteomes" id="UP000321275"/>
    </source>
</evidence>
<keyword evidence="3" id="KW-0732">Signal</keyword>
<dbReference type="Proteomes" id="UP000321275">
    <property type="component" value="Unassembled WGS sequence"/>
</dbReference>